<evidence type="ECO:0000259" key="1">
    <source>
        <dbReference type="PROSITE" id="PS50197"/>
    </source>
</evidence>
<dbReference type="Pfam" id="PF02138">
    <property type="entry name" value="Beach"/>
    <property type="match status" value="1"/>
</dbReference>
<dbReference type="PROSITE" id="PS51783">
    <property type="entry name" value="PH_BEACH"/>
    <property type="match status" value="1"/>
</dbReference>
<evidence type="ECO:0000313" key="3">
    <source>
        <dbReference type="EMBL" id="CAD8197196.1"/>
    </source>
</evidence>
<comment type="caution">
    <text evidence="3">The sequence shown here is derived from an EMBL/GenBank/DDBJ whole genome shotgun (WGS) entry which is preliminary data.</text>
</comment>
<protein>
    <recommendedName>
        <fullName evidence="5">Beige/BEACH domain-containing protein</fullName>
    </recommendedName>
</protein>
<dbReference type="PANTHER" id="PTHR13743:SF112">
    <property type="entry name" value="BEACH DOMAIN-CONTAINING PROTEIN"/>
    <property type="match status" value="1"/>
</dbReference>
<dbReference type="SMART" id="SM01026">
    <property type="entry name" value="Beach"/>
    <property type="match status" value="1"/>
</dbReference>
<evidence type="ECO:0000313" key="4">
    <source>
        <dbReference type="Proteomes" id="UP000683925"/>
    </source>
</evidence>
<evidence type="ECO:0000259" key="2">
    <source>
        <dbReference type="PROSITE" id="PS51783"/>
    </source>
</evidence>
<evidence type="ECO:0008006" key="5">
    <source>
        <dbReference type="Google" id="ProtNLM"/>
    </source>
</evidence>
<dbReference type="InterPro" id="IPR000409">
    <property type="entry name" value="BEACH_dom"/>
</dbReference>
<dbReference type="PROSITE" id="PS50197">
    <property type="entry name" value="BEACH"/>
    <property type="match status" value="1"/>
</dbReference>
<reference evidence="3" key="1">
    <citation type="submission" date="2021-01" db="EMBL/GenBank/DDBJ databases">
        <authorList>
            <consortium name="Genoscope - CEA"/>
            <person name="William W."/>
        </authorList>
    </citation>
    <scope>NUCLEOTIDE SEQUENCE</scope>
</reference>
<keyword evidence="4" id="KW-1185">Reference proteome</keyword>
<dbReference type="EMBL" id="CAJJDP010000113">
    <property type="protein sequence ID" value="CAD8197196.1"/>
    <property type="molecule type" value="Genomic_DNA"/>
</dbReference>
<dbReference type="InterPro" id="IPR023362">
    <property type="entry name" value="PH-BEACH_dom"/>
</dbReference>
<dbReference type="Pfam" id="PF14844">
    <property type="entry name" value="PH_BEACH"/>
    <property type="match status" value="1"/>
</dbReference>
<dbReference type="Proteomes" id="UP000683925">
    <property type="component" value="Unassembled WGS sequence"/>
</dbReference>
<dbReference type="InterPro" id="IPR050865">
    <property type="entry name" value="BEACH_Domain"/>
</dbReference>
<organism evidence="3 4">
    <name type="scientific">Paramecium octaurelia</name>
    <dbReference type="NCBI Taxonomy" id="43137"/>
    <lineage>
        <taxon>Eukaryota</taxon>
        <taxon>Sar</taxon>
        <taxon>Alveolata</taxon>
        <taxon>Ciliophora</taxon>
        <taxon>Intramacronucleata</taxon>
        <taxon>Oligohymenophorea</taxon>
        <taxon>Peniculida</taxon>
        <taxon>Parameciidae</taxon>
        <taxon>Paramecium</taxon>
    </lineage>
</organism>
<feature type="domain" description="BEACH" evidence="1">
    <location>
        <begin position="1007"/>
        <end position="1293"/>
    </location>
</feature>
<dbReference type="PANTHER" id="PTHR13743">
    <property type="entry name" value="BEIGE/BEACH-RELATED"/>
    <property type="match status" value="1"/>
</dbReference>
<feature type="domain" description="BEACH-type PH" evidence="2">
    <location>
        <begin position="906"/>
        <end position="1016"/>
    </location>
</feature>
<accession>A0A8S1X8I7</accession>
<sequence>MLKYFHDLSDEYAKSTYNPQTMAECIQGLYEYLKQEKNEDQFVINNGGIKLIHQSQWHFEKQYSICLTFNPQGDGTLFQFSSSHVDGKRIIANGVHCYIMAGVVFYKNVYQRFNLEKVIVEDNSSNNKLGDAIMNGWNELIISHECGKLYSRPKFIYSINQKKNTLQIEYPKIRNQNLEILYFQHIQCKVKEISVYSEVVDLHLKSPFYQIYPLYDPHQTKRVKDRIQNVVYELQGDTKMTSSLQKYDFVEYGGIKILIPLFNLIQYYDHSKIDDLFQILLYTLLQDSQINKNQITDMKLFQQIAQIIMVDIPNLTQILQIKQQVEDQDILNQLLLLIIDVNFIKRVTDQQQYCILLQQFYINDHQQYLKVTSIQYLAQLLVSVNQKSQIQDQILQIMIYSCQYNFNTLKEQFKLFLKVAEASTIELKIKAIQSATRLVSDLFRDDQENFVVFRDHNIQNKILNDILLLLQTDSMDCLVATITLLGQMLYGTTDLLSQGMISYISKAICVTNNFDSLLNALTQLLKINCLSVEILQHLYSQTKQQNILEYYLNYVKKITIEQQQLILQQYSIWFLDQLKFESNERLLEIFVYLLKQNPQFMFQTLIHFQIRKDVSALITVVTEAIEQFNEAQIYQVQQIMFQIYFSVQSFKNFEVFLTKLIRHVISLENEQELSKMVEQKELPFAVQKIINLSFPLDKLKEWLLYFTKLFQQTSSLRTEASQSFMIQIIDLLRAIQSQSQDEQAKEIIEQFLTQNELILQSLTVQQVQVFDSIKFQEDFQVIQEELLLKWTQEQQQIKMNQSEELSKLTDEINQAAAQMEVSVYKLMNKTRKIRERWCKLWHNLRITVYRPKECKFQVDEQIDHDYQFNGNPYYINKIEKYINKCYSRPILKIKFKKNPEFENDVQVPLEKKQQHKCFWLKSLYLKQGGVTIGEDKITFSYYSYSQQANHITLLPHTIPNHKPFKKSWKRYQIRWLHERIYIRNRNAIEIIFKDGESLYLIFQDQGLKEQIIEKLKIQPKQCDFNKVSNFKYLMYLNFLSCRSYIDLTRYPVFPWVLKGNASDFDDNDIASIQNEINYRDLSLPIGACGTEQRLDQFIKRFENEQFYYGTHYSSQALVSQYLIRLSPFTEAAISIQDGKFDIPDRLFRSIMKSWIDCNNEMADVRELTPEFFYLPEAFLNINGYNFGKLQSSQIVNNVLLPFYSNKNAFYFVAQNMIALESEYAIKLNEWIDLIWGYKQQGAAAVDSFNVFYPLTYSNFDENSIEINELAMETQIAHFGQTPEQIFYKPHAQKNQIVDKTQWQTIKNKKSQSKLIYLICNKSKVVSIQEDFTLIQWQIVKNQYQFQQEKLVQLPKINFDAMIKYVQSPILVLIEQSIVLFGGINNGTLTYYSLDNLKLQGVIELESEIINNHCTVTVLAANKQQNIVILGTNKGFVYYYNKLLQSKQDIKQEEVLKGKYVIYDTTSQINSIEISEQLTIFCVGTQDGTIFLYNLYNRTLYRFINHPKGLPIFYLKLSYSPLPCVLFSSHDERIVAYSINGFLLQSLQVKGNIEYFEIRKSAINTLIVLTDNNVFEYRLPFLDRLSIVPAQICTRFVQATKQISIFGCKTGDLRII</sequence>
<name>A0A8S1X8I7_PAROT</name>
<dbReference type="OMA" id="CIDINGY"/>
<proteinExistence type="predicted"/>
<gene>
    <name evidence="3" type="ORF">POCTA_138.1.T1130187</name>
</gene>
<dbReference type="CDD" id="cd06071">
    <property type="entry name" value="Beach"/>
    <property type="match status" value="1"/>
</dbReference>
<dbReference type="OrthoDB" id="297962at2759"/>